<dbReference type="PROSITE" id="PS51450">
    <property type="entry name" value="LRR"/>
    <property type="match status" value="4"/>
</dbReference>
<keyword evidence="6" id="KW-1185">Reference proteome</keyword>
<organism evidence="6 7">
    <name type="scientific">Panagrellus redivivus</name>
    <name type="common">Microworm</name>
    <dbReference type="NCBI Taxonomy" id="6233"/>
    <lineage>
        <taxon>Eukaryota</taxon>
        <taxon>Metazoa</taxon>
        <taxon>Ecdysozoa</taxon>
        <taxon>Nematoda</taxon>
        <taxon>Chromadorea</taxon>
        <taxon>Rhabditida</taxon>
        <taxon>Tylenchina</taxon>
        <taxon>Panagrolaimomorpha</taxon>
        <taxon>Panagrolaimoidea</taxon>
        <taxon>Panagrolaimidae</taxon>
        <taxon>Panagrellus</taxon>
    </lineage>
</organism>
<proteinExistence type="predicted"/>
<dbReference type="Proteomes" id="UP000492821">
    <property type="component" value="Unassembled WGS sequence"/>
</dbReference>
<dbReference type="SMART" id="SM00369">
    <property type="entry name" value="LRR_TYP"/>
    <property type="match status" value="10"/>
</dbReference>
<keyword evidence="1" id="KW-0433">Leucine-rich repeat</keyword>
<dbReference type="Pfam" id="PF00560">
    <property type="entry name" value="LRR_1"/>
    <property type="match status" value="1"/>
</dbReference>
<dbReference type="SMART" id="SM00365">
    <property type="entry name" value="LRR_SD22"/>
    <property type="match status" value="3"/>
</dbReference>
<evidence type="ECO:0000256" key="2">
    <source>
        <dbReference type="ARBA" id="ARBA00022729"/>
    </source>
</evidence>
<feature type="chain" id="PRO_5028997262" evidence="5">
    <location>
        <begin position="19"/>
        <end position="484"/>
    </location>
</feature>
<dbReference type="Pfam" id="PF13855">
    <property type="entry name" value="LRR_8"/>
    <property type="match status" value="4"/>
</dbReference>
<keyword evidence="2 5" id="KW-0732">Signal</keyword>
<evidence type="ECO:0000256" key="5">
    <source>
        <dbReference type="SAM" id="SignalP"/>
    </source>
</evidence>
<dbReference type="InterPro" id="IPR050467">
    <property type="entry name" value="LRFN"/>
</dbReference>
<evidence type="ECO:0000313" key="7">
    <source>
        <dbReference type="WBParaSite" id="Pan_g9168.t1"/>
    </source>
</evidence>
<dbReference type="PANTHER" id="PTHR45842:SF12">
    <property type="entry name" value="KEKKON 5, ISOFORM A"/>
    <property type="match status" value="1"/>
</dbReference>
<dbReference type="InterPro" id="IPR001611">
    <property type="entry name" value="Leu-rich_rpt"/>
</dbReference>
<dbReference type="InterPro" id="IPR032675">
    <property type="entry name" value="LRR_dom_sf"/>
</dbReference>
<dbReference type="SUPFAM" id="SSF52058">
    <property type="entry name" value="L domain-like"/>
    <property type="match status" value="1"/>
</dbReference>
<reference evidence="6" key="1">
    <citation type="journal article" date="2013" name="Genetics">
        <title>The draft genome and transcriptome of Panagrellus redivivus are shaped by the harsh demands of a free-living lifestyle.</title>
        <authorList>
            <person name="Srinivasan J."/>
            <person name="Dillman A.R."/>
            <person name="Macchietto M.G."/>
            <person name="Heikkinen L."/>
            <person name="Lakso M."/>
            <person name="Fracchia K.M."/>
            <person name="Antoshechkin I."/>
            <person name="Mortazavi A."/>
            <person name="Wong G."/>
            <person name="Sternberg P.W."/>
        </authorList>
    </citation>
    <scope>NUCLEOTIDE SEQUENCE [LARGE SCALE GENOMIC DNA]</scope>
    <source>
        <strain evidence="6">MT8872</strain>
    </source>
</reference>
<sequence>MISFFLFVFVLTLQQAIALPNGCVTDASSLSSENDPIDYVKCSGSNFTEVMEFYRDQNILELIIENCNPVIPRLTKLPNITVSTLAILKCSIEEVDDDTFENVHNLTTLILAQNAITTFISLDHLPVINELHLSRNKINHIPNGTFQRNSVAGNKTDLNFKFLDLSYNNLTEITNDNFVGLTSVEALHLQYNQIGDIGTDAFRGVNIIGLNLGGNKLTRLTAGTFSSLPNLGALAVHENHLHELENGTFAPMRNLSALLLDKNDLEQLSSQMFDGLESLFYLDLSYNKLSNLDHDVLHKMPKLMNLSLAHNQLSNLSPSLLSKSEGLFKLYLQNNKIETLPKGFISNSPMLREIYLSNNTLRELNSDAFVDCRLLRFFDLRYNNLTTVPEDFVGINPLQGVFKLLLPTFGDYFLLLEGNPIVCDDKLKWLGDAMKDNSVRVNRICATTFPKCVAPFKHVGKSLKDAYVTVAEQITYDEITNSFV</sequence>
<dbReference type="InterPro" id="IPR003591">
    <property type="entry name" value="Leu-rich_rpt_typical-subtyp"/>
</dbReference>
<name>A0A7E4W994_PANRE</name>
<reference evidence="7" key="2">
    <citation type="submission" date="2020-10" db="UniProtKB">
        <authorList>
            <consortium name="WormBaseParasite"/>
        </authorList>
    </citation>
    <scope>IDENTIFICATION</scope>
</reference>
<evidence type="ECO:0000256" key="1">
    <source>
        <dbReference type="ARBA" id="ARBA00022614"/>
    </source>
</evidence>
<keyword evidence="4" id="KW-0325">Glycoprotein</keyword>
<dbReference type="WBParaSite" id="Pan_g9168.t1">
    <property type="protein sequence ID" value="Pan_g9168.t1"/>
    <property type="gene ID" value="Pan_g9168"/>
</dbReference>
<keyword evidence="3" id="KW-0677">Repeat</keyword>
<feature type="signal peptide" evidence="5">
    <location>
        <begin position="1"/>
        <end position="18"/>
    </location>
</feature>
<protein>
    <submittedName>
        <fullName evidence="7">LRRCT domain-containing protein</fullName>
    </submittedName>
</protein>
<evidence type="ECO:0000256" key="3">
    <source>
        <dbReference type="ARBA" id="ARBA00022737"/>
    </source>
</evidence>
<evidence type="ECO:0000256" key="4">
    <source>
        <dbReference type="ARBA" id="ARBA00023180"/>
    </source>
</evidence>
<dbReference type="Gene3D" id="3.80.10.10">
    <property type="entry name" value="Ribonuclease Inhibitor"/>
    <property type="match status" value="4"/>
</dbReference>
<dbReference type="AlphaFoldDB" id="A0A7E4W994"/>
<dbReference type="PANTHER" id="PTHR45842">
    <property type="entry name" value="SYNAPTIC ADHESION-LIKE MOLECULE SALM"/>
    <property type="match status" value="1"/>
</dbReference>
<accession>A0A7E4W994</accession>
<evidence type="ECO:0000313" key="6">
    <source>
        <dbReference type="Proteomes" id="UP000492821"/>
    </source>
</evidence>